<dbReference type="Gene3D" id="3.90.220.20">
    <property type="entry name" value="DNA methylase specificity domains"/>
    <property type="match status" value="2"/>
</dbReference>
<feature type="domain" description="Type I restriction modification DNA specificity" evidence="4">
    <location>
        <begin position="2"/>
        <end position="161"/>
    </location>
</feature>
<dbReference type="PANTHER" id="PTHR30408">
    <property type="entry name" value="TYPE-1 RESTRICTION ENZYME ECOKI SPECIFICITY PROTEIN"/>
    <property type="match status" value="1"/>
</dbReference>
<evidence type="ECO:0000256" key="3">
    <source>
        <dbReference type="ARBA" id="ARBA00023125"/>
    </source>
</evidence>
<reference evidence="6" key="1">
    <citation type="submission" date="2015-03" db="EMBL/GenBank/DDBJ databases">
        <authorList>
            <consortium name="Pathogen Informatics"/>
        </authorList>
    </citation>
    <scope>NUCLEOTIDE SEQUENCE [LARGE SCALE GENOMIC DNA]</scope>
    <source>
        <strain evidence="6">SMRU2248</strain>
    </source>
</reference>
<protein>
    <submittedName>
        <fullName evidence="5">Putative type I RM modification enzyme</fullName>
    </submittedName>
</protein>
<dbReference type="GO" id="GO:0003677">
    <property type="term" value="F:DNA binding"/>
    <property type="evidence" value="ECO:0007669"/>
    <property type="project" value="UniProtKB-KW"/>
</dbReference>
<dbReference type="GO" id="GO:0009307">
    <property type="term" value="P:DNA restriction-modification system"/>
    <property type="evidence" value="ECO:0007669"/>
    <property type="project" value="UniProtKB-KW"/>
</dbReference>
<dbReference type="InterPro" id="IPR052021">
    <property type="entry name" value="Type-I_RS_S_subunit"/>
</dbReference>
<dbReference type="InterPro" id="IPR000055">
    <property type="entry name" value="Restrct_endonuc_typeI_TRD"/>
</dbReference>
<evidence type="ECO:0000256" key="2">
    <source>
        <dbReference type="ARBA" id="ARBA00022747"/>
    </source>
</evidence>
<dbReference type="RefSeq" id="WP_050261444.1">
    <property type="nucleotide sequence ID" value="NZ_CMJT01000006.1"/>
</dbReference>
<feature type="domain" description="Type I restriction modification DNA specificity" evidence="4">
    <location>
        <begin position="188"/>
        <end position="360"/>
    </location>
</feature>
<keyword evidence="2" id="KW-0680">Restriction system</keyword>
<dbReference type="SUPFAM" id="SSF116734">
    <property type="entry name" value="DNA methylase specificity domain"/>
    <property type="match status" value="2"/>
</dbReference>
<evidence type="ECO:0000256" key="1">
    <source>
        <dbReference type="ARBA" id="ARBA00010923"/>
    </source>
</evidence>
<evidence type="ECO:0000313" key="5">
    <source>
        <dbReference type="EMBL" id="CKA87982.1"/>
    </source>
</evidence>
<accession>A0A0T8U6F4</accession>
<dbReference type="Proteomes" id="UP000041827">
    <property type="component" value="Unassembled WGS sequence"/>
</dbReference>
<name>A0A0T8U6F4_9STRE</name>
<proteinExistence type="inferred from homology"/>
<dbReference type="Pfam" id="PF01420">
    <property type="entry name" value="Methylase_S"/>
    <property type="match status" value="2"/>
</dbReference>
<dbReference type="PANTHER" id="PTHR30408:SF12">
    <property type="entry name" value="TYPE I RESTRICTION ENZYME MJAVIII SPECIFICITY SUBUNIT"/>
    <property type="match status" value="1"/>
</dbReference>
<dbReference type="Gene3D" id="1.10.287.1120">
    <property type="entry name" value="Bipartite methylase S protein"/>
    <property type="match status" value="1"/>
</dbReference>
<gene>
    <name evidence="5" type="ORF">ERS021757_00823</name>
</gene>
<keyword evidence="3" id="KW-0238">DNA-binding</keyword>
<dbReference type="AlphaFoldDB" id="A0A0T8U6F4"/>
<dbReference type="EMBL" id="CMJT01000006">
    <property type="protein sequence ID" value="CKA87982.1"/>
    <property type="molecule type" value="Genomic_DNA"/>
</dbReference>
<dbReference type="InterPro" id="IPR044946">
    <property type="entry name" value="Restrct_endonuc_typeI_TRD_sf"/>
</dbReference>
<dbReference type="CDD" id="cd17287">
    <property type="entry name" value="RMtype1_S_EcoN10ORF171P_TRD2-CR2_like"/>
    <property type="match status" value="1"/>
</dbReference>
<evidence type="ECO:0000259" key="4">
    <source>
        <dbReference type="Pfam" id="PF01420"/>
    </source>
</evidence>
<evidence type="ECO:0000313" key="6">
    <source>
        <dbReference type="Proteomes" id="UP000041827"/>
    </source>
</evidence>
<comment type="similarity">
    <text evidence="1">Belongs to the type-I restriction system S methylase family.</text>
</comment>
<organism evidence="5 6">
    <name type="scientific">Streptococcus pseudopneumoniae</name>
    <dbReference type="NCBI Taxonomy" id="257758"/>
    <lineage>
        <taxon>Bacteria</taxon>
        <taxon>Bacillati</taxon>
        <taxon>Bacillota</taxon>
        <taxon>Bacilli</taxon>
        <taxon>Lactobacillales</taxon>
        <taxon>Streptococcaceae</taxon>
        <taxon>Streptococcus</taxon>
    </lineage>
</organism>
<sequence>MKKVKLGEILSLKKGKKATVLAEQTTLSQRYIQIDDLRNNNNLKFTESLNMTEALPDDILIAWDGANAGTVGYGLSGAVGSTITVLKKNERYKEKIISDYLGVFLESKSQYLRDHSTGATIPHLNKNILLDLQLELLGIEEQENIICILNTIKRLITKRKLQLDELNLLVKSRFNEMFGDFYTTLFPKYKIGEKFEVSSGSTPSRDNKLYWDSGTINWVKTTEVINREITETEEKITKFALENTSLKLFPVDTILISMYGQGQTRGRSAILKVESTSNQACGAIFPNKIDNPVFIWHQLMLRYSELRELGRGGNQPNLNGQLIKNFELIFPPLALQNEFADFVAQVDKSQLAIQKSLEELETLKKSLMQEYFS</sequence>